<dbReference type="PROSITE" id="PS50937">
    <property type="entry name" value="HTH_MERR_2"/>
    <property type="match status" value="1"/>
</dbReference>
<dbReference type="Proteomes" id="UP001602370">
    <property type="component" value="Unassembled WGS sequence"/>
</dbReference>
<organism evidence="5 6">
    <name type="scientific">Streptomyces flavochromogenes</name>
    <dbReference type="NCBI Taxonomy" id="68199"/>
    <lineage>
        <taxon>Bacteria</taxon>
        <taxon>Bacillati</taxon>
        <taxon>Actinomycetota</taxon>
        <taxon>Actinomycetes</taxon>
        <taxon>Kitasatosporales</taxon>
        <taxon>Streptomycetaceae</taxon>
        <taxon>Streptomyces</taxon>
    </lineage>
</organism>
<sequence>MDRTNLLPIGQFAQASGLSVTALRHYDASGVLTPAFVDPASGYRYFRRDQLRSAQLVRALRQLDMPIERVRELLAGGAEGAASADGAEGGTEGAAATAELASALRAQIEAAERKLDVQRSVVHSLLTRLTEGAGMNHRVTLRQGTPERVLVRGETVDHHGLDPFLRTAYEEMYAVAGRGPLTFTGPAFVRSFPAVLTAYDAVANWIAEHGFTFAGPARTTFLRWTGAPDHPDNRLETAWPVTDPSAERSAPEAGAERLGTLRGA</sequence>
<keyword evidence="2" id="KW-0175">Coiled coil</keyword>
<feature type="coiled-coil region" evidence="2">
    <location>
        <begin position="94"/>
        <end position="121"/>
    </location>
</feature>
<dbReference type="EMBL" id="JBIBDZ010000012">
    <property type="protein sequence ID" value="MFF5923054.1"/>
    <property type="molecule type" value="Genomic_DNA"/>
</dbReference>
<evidence type="ECO:0000313" key="6">
    <source>
        <dbReference type="Proteomes" id="UP001602370"/>
    </source>
</evidence>
<feature type="domain" description="HTH merR-type" evidence="4">
    <location>
        <begin position="6"/>
        <end position="76"/>
    </location>
</feature>
<evidence type="ECO:0000256" key="3">
    <source>
        <dbReference type="SAM" id="MobiDB-lite"/>
    </source>
</evidence>
<protein>
    <submittedName>
        <fullName evidence="5">MerR family transcriptional regulator</fullName>
    </submittedName>
</protein>
<evidence type="ECO:0000313" key="5">
    <source>
        <dbReference type="EMBL" id="MFF5923054.1"/>
    </source>
</evidence>
<dbReference type="InterPro" id="IPR047057">
    <property type="entry name" value="MerR_fam"/>
</dbReference>
<evidence type="ECO:0000256" key="1">
    <source>
        <dbReference type="ARBA" id="ARBA00023125"/>
    </source>
</evidence>
<accession>A0ABW6XZU7</accession>
<dbReference type="RefSeq" id="WP_388310530.1">
    <property type="nucleotide sequence ID" value="NZ_JBIBDZ010000012.1"/>
</dbReference>
<gene>
    <name evidence="5" type="ORF">ACFY8C_32775</name>
</gene>
<feature type="region of interest" description="Disordered" evidence="3">
    <location>
        <begin position="240"/>
        <end position="264"/>
    </location>
</feature>
<dbReference type="SUPFAM" id="SSF46955">
    <property type="entry name" value="Putative DNA-binding domain"/>
    <property type="match status" value="1"/>
</dbReference>
<keyword evidence="6" id="KW-1185">Reference proteome</keyword>
<evidence type="ECO:0000256" key="2">
    <source>
        <dbReference type="SAM" id="Coils"/>
    </source>
</evidence>
<comment type="caution">
    <text evidence="5">The sequence shown here is derived from an EMBL/GenBank/DDBJ whole genome shotgun (WGS) entry which is preliminary data.</text>
</comment>
<dbReference type="InterPro" id="IPR009061">
    <property type="entry name" value="DNA-bd_dom_put_sf"/>
</dbReference>
<dbReference type="PANTHER" id="PTHR30204">
    <property type="entry name" value="REDOX-CYCLING DRUG-SENSING TRANSCRIPTIONAL ACTIVATOR SOXR"/>
    <property type="match status" value="1"/>
</dbReference>
<keyword evidence="1" id="KW-0238">DNA-binding</keyword>
<dbReference type="Pfam" id="PF13411">
    <property type="entry name" value="MerR_1"/>
    <property type="match status" value="1"/>
</dbReference>
<reference evidence="5 6" key="1">
    <citation type="submission" date="2024-10" db="EMBL/GenBank/DDBJ databases">
        <title>The Natural Products Discovery Center: Release of the First 8490 Sequenced Strains for Exploring Actinobacteria Biosynthetic Diversity.</title>
        <authorList>
            <person name="Kalkreuter E."/>
            <person name="Kautsar S.A."/>
            <person name="Yang D."/>
            <person name="Bader C.D."/>
            <person name="Teijaro C.N."/>
            <person name="Fluegel L."/>
            <person name="Davis C.M."/>
            <person name="Simpson J.R."/>
            <person name="Lauterbach L."/>
            <person name="Steele A.D."/>
            <person name="Gui C."/>
            <person name="Meng S."/>
            <person name="Li G."/>
            <person name="Viehrig K."/>
            <person name="Ye F."/>
            <person name="Su P."/>
            <person name="Kiefer A.F."/>
            <person name="Nichols A."/>
            <person name="Cepeda A.J."/>
            <person name="Yan W."/>
            <person name="Fan B."/>
            <person name="Jiang Y."/>
            <person name="Adhikari A."/>
            <person name="Zheng C.-J."/>
            <person name="Schuster L."/>
            <person name="Cowan T.M."/>
            <person name="Smanski M.J."/>
            <person name="Chevrette M.G."/>
            <person name="De Carvalho L.P.S."/>
            <person name="Shen B."/>
        </authorList>
    </citation>
    <scope>NUCLEOTIDE SEQUENCE [LARGE SCALE GENOMIC DNA]</scope>
    <source>
        <strain evidence="5 6">NPDC012605</strain>
    </source>
</reference>
<name>A0ABW6XZU7_9ACTN</name>
<dbReference type="SMART" id="SM00422">
    <property type="entry name" value="HTH_MERR"/>
    <property type="match status" value="1"/>
</dbReference>
<evidence type="ECO:0000259" key="4">
    <source>
        <dbReference type="PROSITE" id="PS50937"/>
    </source>
</evidence>
<dbReference type="InterPro" id="IPR000551">
    <property type="entry name" value="MerR-type_HTH_dom"/>
</dbReference>
<dbReference type="Gene3D" id="1.10.1660.10">
    <property type="match status" value="1"/>
</dbReference>
<proteinExistence type="predicted"/>
<dbReference type="PROSITE" id="PS00552">
    <property type="entry name" value="HTH_MERR_1"/>
    <property type="match status" value="1"/>
</dbReference>
<dbReference type="PANTHER" id="PTHR30204:SF97">
    <property type="entry name" value="MERR FAMILY REGULATORY PROTEIN"/>
    <property type="match status" value="1"/>
</dbReference>